<dbReference type="GO" id="GO:0006429">
    <property type="term" value="P:leucyl-tRNA aminoacylation"/>
    <property type="evidence" value="ECO:0007669"/>
    <property type="project" value="UniProtKB-UniRule"/>
</dbReference>
<evidence type="ECO:0000256" key="7">
    <source>
        <dbReference type="ARBA" id="ARBA00023146"/>
    </source>
</evidence>
<feature type="short sequence motif" description="'HIGH' region" evidence="9">
    <location>
        <begin position="93"/>
        <end position="103"/>
    </location>
</feature>
<dbReference type="CDD" id="cd07958">
    <property type="entry name" value="Anticodon_Ia_Leu_BEm"/>
    <property type="match status" value="1"/>
</dbReference>
<proteinExistence type="inferred from homology"/>
<reference evidence="15" key="1">
    <citation type="journal article" date="2006" name="Genetics">
        <title>Recombination in Thermotoga: implications for species concepts and biogeography.</title>
        <authorList>
            <person name="Nesbo C.L."/>
            <person name="Dlutek M."/>
            <person name="Doolittle F.W."/>
        </authorList>
    </citation>
    <scope>NUCLEOTIDE SEQUENCE</scope>
    <source>
        <strain evidence="15">LA10</strain>
    </source>
</reference>
<dbReference type="GO" id="GO:0002161">
    <property type="term" value="F:aminoacyl-tRNA deacylase activity"/>
    <property type="evidence" value="ECO:0007669"/>
    <property type="project" value="InterPro"/>
</dbReference>
<dbReference type="EC" id="6.1.1.4" evidence="9"/>
<dbReference type="PANTHER" id="PTHR43740:SF2">
    <property type="entry name" value="LEUCINE--TRNA LIGASE, MITOCHONDRIAL"/>
    <property type="match status" value="1"/>
</dbReference>
<protein>
    <recommendedName>
        <fullName evidence="9">Leucine--tRNA ligase</fullName>
        <ecNumber evidence="9">6.1.1.4</ecNumber>
    </recommendedName>
    <alternativeName>
        <fullName evidence="9">Leucyl-tRNA synthetase</fullName>
        <shortName evidence="9">LeuRS</shortName>
    </alternativeName>
</protein>
<feature type="domain" description="Leucyl-tRNA synthetase editing" evidence="14">
    <location>
        <begin position="272"/>
        <end position="458"/>
    </location>
</feature>
<evidence type="ECO:0000256" key="6">
    <source>
        <dbReference type="ARBA" id="ARBA00022917"/>
    </source>
</evidence>
<dbReference type="PRINTS" id="PR00985">
    <property type="entry name" value="TRNASYNTHLEU"/>
</dbReference>
<dbReference type="InterPro" id="IPR001412">
    <property type="entry name" value="aa-tRNA-synth_I_CS"/>
</dbReference>
<dbReference type="Pfam" id="PF08264">
    <property type="entry name" value="Anticodon_1"/>
    <property type="match status" value="1"/>
</dbReference>
<evidence type="ECO:0000256" key="4">
    <source>
        <dbReference type="ARBA" id="ARBA00022741"/>
    </source>
</evidence>
<dbReference type="Gene3D" id="3.10.20.590">
    <property type="match status" value="1"/>
</dbReference>
<dbReference type="Pfam" id="PF09334">
    <property type="entry name" value="tRNA-synt_1g"/>
    <property type="match status" value="1"/>
</dbReference>
<gene>
    <name evidence="9 15" type="primary">leuS</name>
</gene>
<comment type="catalytic activity">
    <reaction evidence="8 9">
        <text>tRNA(Leu) + L-leucine + ATP = L-leucyl-tRNA(Leu) + AMP + diphosphate</text>
        <dbReference type="Rhea" id="RHEA:11688"/>
        <dbReference type="Rhea" id="RHEA-COMP:9613"/>
        <dbReference type="Rhea" id="RHEA-COMP:9622"/>
        <dbReference type="ChEBI" id="CHEBI:30616"/>
        <dbReference type="ChEBI" id="CHEBI:33019"/>
        <dbReference type="ChEBI" id="CHEBI:57427"/>
        <dbReference type="ChEBI" id="CHEBI:78442"/>
        <dbReference type="ChEBI" id="CHEBI:78494"/>
        <dbReference type="ChEBI" id="CHEBI:456215"/>
        <dbReference type="EC" id="6.1.1.4"/>
    </reaction>
</comment>
<dbReference type="PANTHER" id="PTHR43740">
    <property type="entry name" value="LEUCYL-TRNA SYNTHETASE"/>
    <property type="match status" value="1"/>
</dbReference>
<name>Q5CBQ9_THENE</name>
<dbReference type="EMBL" id="AJ872267">
    <property type="protein sequence ID" value="CAI44244.1"/>
    <property type="molecule type" value="Genomic_DNA"/>
</dbReference>
<evidence type="ECO:0000256" key="8">
    <source>
        <dbReference type="ARBA" id="ARBA00047469"/>
    </source>
</evidence>
<organism evidence="15">
    <name type="scientific">Thermotoga neapolitana</name>
    <dbReference type="NCBI Taxonomy" id="2337"/>
    <lineage>
        <taxon>Bacteria</taxon>
        <taxon>Thermotogati</taxon>
        <taxon>Thermotogota</taxon>
        <taxon>Thermotogae</taxon>
        <taxon>Thermotogales</taxon>
        <taxon>Thermotogaceae</taxon>
        <taxon>Thermotoga</taxon>
    </lineage>
</organism>
<keyword evidence="7 9" id="KW-0030">Aminoacyl-tRNA synthetase</keyword>
<dbReference type="InterPro" id="IPR025709">
    <property type="entry name" value="Leu_tRNA-synth_edit"/>
</dbReference>
<keyword evidence="6 9" id="KW-0648">Protein biosynthesis</keyword>
<dbReference type="AlphaFoldDB" id="Q5CBQ9"/>
<dbReference type="InterPro" id="IPR014729">
    <property type="entry name" value="Rossmann-like_a/b/a_fold"/>
</dbReference>
<feature type="domain" description="Methionyl/Leucyl tRNA synthetase" evidence="13">
    <location>
        <begin position="92"/>
        <end position="232"/>
    </location>
</feature>
<dbReference type="SUPFAM" id="SSF47323">
    <property type="entry name" value="Anticodon-binding domain of a subclass of class I aminoacyl-tRNA synthetases"/>
    <property type="match status" value="1"/>
</dbReference>
<dbReference type="GO" id="GO:0005524">
    <property type="term" value="F:ATP binding"/>
    <property type="evidence" value="ECO:0007669"/>
    <property type="project" value="UniProtKB-UniRule"/>
</dbReference>
<feature type="binding site" evidence="9">
    <location>
        <position position="635"/>
    </location>
    <ligand>
        <name>ATP</name>
        <dbReference type="ChEBI" id="CHEBI:30616"/>
    </ligand>
</feature>
<comment type="similarity">
    <text evidence="1 9 10">Belongs to the class-I aminoacyl-tRNA synthetase family.</text>
</comment>
<dbReference type="FunFam" id="3.40.50.620:FF:000212">
    <property type="entry name" value="Leucine--tRNA ligase"/>
    <property type="match status" value="1"/>
</dbReference>
<dbReference type="Gene3D" id="1.10.730.10">
    <property type="entry name" value="Isoleucyl-tRNA Synthetase, Domain 1"/>
    <property type="match status" value="1"/>
</dbReference>
<comment type="subcellular location">
    <subcellularLocation>
        <location evidence="9">Cytoplasm</location>
    </subcellularLocation>
</comment>
<keyword evidence="3 9" id="KW-0436">Ligase</keyword>
<dbReference type="InterPro" id="IPR009080">
    <property type="entry name" value="tRNAsynth_Ia_anticodon-bd"/>
</dbReference>
<dbReference type="FunFam" id="1.10.730.10:FF:000011">
    <property type="entry name" value="Leucine--tRNA ligase chloroplastic/mitochondrial"/>
    <property type="match status" value="1"/>
</dbReference>
<feature type="domain" description="Methionyl/Valyl/Leucyl/Isoleucyl-tRNA synthetase anticodon-binding" evidence="12">
    <location>
        <begin position="713"/>
        <end position="838"/>
    </location>
</feature>
<dbReference type="PROSITE" id="PS00178">
    <property type="entry name" value="AA_TRNA_LIGASE_I"/>
    <property type="match status" value="1"/>
</dbReference>
<dbReference type="GO" id="GO:0004823">
    <property type="term" value="F:leucine-tRNA ligase activity"/>
    <property type="evidence" value="ECO:0007669"/>
    <property type="project" value="UniProtKB-UniRule"/>
</dbReference>
<evidence type="ECO:0000256" key="10">
    <source>
        <dbReference type="RuleBase" id="RU363035"/>
    </source>
</evidence>
<dbReference type="Pfam" id="PF00133">
    <property type="entry name" value="tRNA-synt_1"/>
    <property type="match status" value="1"/>
</dbReference>
<keyword evidence="2 9" id="KW-0963">Cytoplasm</keyword>
<dbReference type="InterPro" id="IPR013155">
    <property type="entry name" value="M/V/L/I-tRNA-synth_anticd-bd"/>
</dbReference>
<dbReference type="InterPro" id="IPR009008">
    <property type="entry name" value="Val/Leu/Ile-tRNA-synth_edit"/>
</dbReference>
<dbReference type="Pfam" id="PF13603">
    <property type="entry name" value="tRNA-synt_1_2"/>
    <property type="match status" value="1"/>
</dbReference>
<dbReference type="InterPro" id="IPR002300">
    <property type="entry name" value="aa-tRNA-synth_Ia"/>
</dbReference>
<keyword evidence="5 9" id="KW-0067">ATP-binding</keyword>
<dbReference type="SUPFAM" id="SSF50677">
    <property type="entry name" value="ValRS/IleRS/LeuRS editing domain"/>
    <property type="match status" value="1"/>
</dbReference>
<accession>Q5CBQ9</accession>
<evidence type="ECO:0000256" key="5">
    <source>
        <dbReference type="ARBA" id="ARBA00022840"/>
    </source>
</evidence>
<dbReference type="FunFam" id="3.40.50.620:FF:000003">
    <property type="entry name" value="Leucine--tRNA ligase"/>
    <property type="match status" value="1"/>
</dbReference>
<dbReference type="CDD" id="cd00812">
    <property type="entry name" value="LeuRS_core"/>
    <property type="match status" value="1"/>
</dbReference>
<dbReference type="SUPFAM" id="SSF52374">
    <property type="entry name" value="Nucleotidylyl transferase"/>
    <property type="match status" value="1"/>
</dbReference>
<evidence type="ECO:0000259" key="12">
    <source>
        <dbReference type="Pfam" id="PF08264"/>
    </source>
</evidence>
<dbReference type="InterPro" id="IPR015413">
    <property type="entry name" value="Methionyl/Leucyl_tRNA_Synth"/>
</dbReference>
<dbReference type="NCBIfam" id="TIGR00396">
    <property type="entry name" value="leuS_bact"/>
    <property type="match status" value="1"/>
</dbReference>
<evidence type="ECO:0000259" key="11">
    <source>
        <dbReference type="Pfam" id="PF00133"/>
    </source>
</evidence>
<dbReference type="InterPro" id="IPR002302">
    <property type="entry name" value="Leu-tRNA-ligase"/>
</dbReference>
<feature type="short sequence motif" description="'KMSKS' region" evidence="9">
    <location>
        <begin position="632"/>
        <end position="636"/>
    </location>
</feature>
<evidence type="ECO:0000256" key="2">
    <source>
        <dbReference type="ARBA" id="ARBA00022490"/>
    </source>
</evidence>
<evidence type="ECO:0000259" key="13">
    <source>
        <dbReference type="Pfam" id="PF09334"/>
    </source>
</evidence>
<evidence type="ECO:0000256" key="9">
    <source>
        <dbReference type="HAMAP-Rule" id="MF_00049"/>
    </source>
</evidence>
<sequence length="876" mass="101532">MSVWHRTDSDTVQNDQNHSHTLISFFPERFYHEARKNLILLVESREKSGGASMKEYRPQEIEEKWQKVWEEKGVFHTPQRSEKPKYYALVMFPYPSGTLHVGHVKNYVIGDIVARYKRMRGYNVLHPFGYDAFGLPAENAAIEKGIHPEEWTRKNISIIRKQVKRLGISYDWNREIATCDEEYYKWTQWIFLQLYKNGLAYKKKAAVNWCPKCKTVLANEQVKDGKCERCGTSVTIKHLEQWFFKITDYAERLLNDLEKLTGWPEHVKTMQRNWIGKSTGAEIEFPVEGSDTKIRVFTTRPDTLWGVTFMALAPESPLVEELVPDDRKEDLQAFLERVKQQDRFKRTSVEAEKEGFFLGRYAVNPVNGERVPIYVANYILMEYGTGAIMGVPAHDQRDFAFARKYGIPIKVVIKPVDGELDPDKMEEAYEGEGIMVNSGPFTGTPSKEGIEKVINWLEEKGIGKRSVQYKLRDWLISRQRYWGAPIPIIYCEKCGTVPVPEEDLPVRLPKDVEFLPTGQSPLSFHEGFKKTKCPICGGEAQRETDTMDTFVDSSWYFLRYVNPHLDDKPFEPDDVNYWLPVDQYIGGVEHAILHLLYSRFITKVLHDLGYLNFDEPFTNLFTQGMIYKDGAKMSKSKGNVVSPDDMIEKYGADTLRMYILFMAPPEKDAEWSDAGIEGVHRFIRRLWNTFYTILPHVKEETVEGLSLTTPVEKELRRKLHSIIKKITEDIEGGFKFNTAISGLMELINHLNQYLSGVPEDQWNRKLLREIAENLTLVLSPFAPHLAEEFWHELGQEGLVVQQSWPSYDPKALEVEEMEIAIQINGKVRDKILVPVDISEEELKKMVMERERVKEYIDGKTVKKFIYVKGRIVNIVI</sequence>
<evidence type="ECO:0000256" key="1">
    <source>
        <dbReference type="ARBA" id="ARBA00005594"/>
    </source>
</evidence>
<dbReference type="Gene3D" id="3.40.50.620">
    <property type="entry name" value="HUPs"/>
    <property type="match status" value="2"/>
</dbReference>
<evidence type="ECO:0000313" key="15">
    <source>
        <dbReference type="EMBL" id="CAI44244.1"/>
    </source>
</evidence>
<dbReference type="GO" id="GO:0005829">
    <property type="term" value="C:cytosol"/>
    <property type="evidence" value="ECO:0007669"/>
    <property type="project" value="TreeGrafter"/>
</dbReference>
<dbReference type="HAMAP" id="MF_00049_B">
    <property type="entry name" value="Leu_tRNA_synth_B"/>
    <property type="match status" value="1"/>
</dbReference>
<evidence type="ECO:0000256" key="3">
    <source>
        <dbReference type="ARBA" id="ARBA00022598"/>
    </source>
</evidence>
<feature type="domain" description="Aminoacyl-tRNA synthetase class Ia" evidence="11">
    <location>
        <begin position="470"/>
        <end position="672"/>
    </location>
</feature>
<evidence type="ECO:0000259" key="14">
    <source>
        <dbReference type="Pfam" id="PF13603"/>
    </source>
</evidence>
<keyword evidence="4 9" id="KW-0547">Nucleotide-binding</keyword>
<dbReference type="FunFam" id="3.10.20.590:FF:000001">
    <property type="entry name" value="Leucine--tRNA ligase"/>
    <property type="match status" value="1"/>
</dbReference>